<evidence type="ECO:0000256" key="4">
    <source>
        <dbReference type="ARBA" id="ARBA00012085"/>
    </source>
</evidence>
<dbReference type="EC" id="4.4.1.1" evidence="4"/>
<dbReference type="EMBL" id="HBHQ01020434">
    <property type="protein sequence ID" value="CAD9821932.1"/>
    <property type="molecule type" value="Transcribed_RNA"/>
</dbReference>
<comment type="pathway">
    <text evidence="2">Amino-acid biosynthesis; L-cysteine biosynthesis; L-cysteine from L-homocysteine and L-serine: step 2/2.</text>
</comment>
<proteinExistence type="inferred from homology"/>
<dbReference type="InterPro" id="IPR015421">
    <property type="entry name" value="PyrdxlP-dep_Trfase_major"/>
</dbReference>
<evidence type="ECO:0000256" key="3">
    <source>
        <dbReference type="ARBA" id="ARBA00009077"/>
    </source>
</evidence>
<dbReference type="GO" id="GO:0004123">
    <property type="term" value="F:cystathionine gamma-lyase activity"/>
    <property type="evidence" value="ECO:0007669"/>
    <property type="project" value="TreeGrafter"/>
</dbReference>
<evidence type="ECO:0000313" key="9">
    <source>
        <dbReference type="EMBL" id="CAD9821932.1"/>
    </source>
</evidence>
<evidence type="ECO:0000256" key="1">
    <source>
        <dbReference type="ARBA" id="ARBA00001933"/>
    </source>
</evidence>
<dbReference type="GO" id="GO:0030170">
    <property type="term" value="F:pyridoxal phosphate binding"/>
    <property type="evidence" value="ECO:0007669"/>
    <property type="project" value="InterPro"/>
</dbReference>
<dbReference type="GO" id="GO:0005737">
    <property type="term" value="C:cytoplasm"/>
    <property type="evidence" value="ECO:0007669"/>
    <property type="project" value="TreeGrafter"/>
</dbReference>
<dbReference type="Pfam" id="PF01053">
    <property type="entry name" value="Cys_Met_Meta_PP"/>
    <property type="match status" value="1"/>
</dbReference>
<dbReference type="GO" id="GO:0019346">
    <property type="term" value="P:transsulfuration"/>
    <property type="evidence" value="ECO:0007669"/>
    <property type="project" value="InterPro"/>
</dbReference>
<dbReference type="PANTHER" id="PTHR11808:SF15">
    <property type="entry name" value="CYSTATHIONINE GAMMA-LYASE"/>
    <property type="match status" value="1"/>
</dbReference>
<reference evidence="9" key="1">
    <citation type="submission" date="2021-01" db="EMBL/GenBank/DDBJ databases">
        <authorList>
            <person name="Corre E."/>
            <person name="Pelletier E."/>
            <person name="Niang G."/>
            <person name="Scheremetjew M."/>
            <person name="Finn R."/>
            <person name="Kale V."/>
            <person name="Holt S."/>
            <person name="Cochrane G."/>
            <person name="Meng A."/>
            <person name="Brown T."/>
            <person name="Cohen L."/>
        </authorList>
    </citation>
    <scope>NUCLEOTIDE SEQUENCE</scope>
    <source>
        <strain evidence="9">CCMP2084</strain>
    </source>
</reference>
<accession>A0A7S2UMD0</accession>
<dbReference type="InterPro" id="IPR000277">
    <property type="entry name" value="Cys/Met-Metab_PyrdxlP-dep_enz"/>
</dbReference>
<dbReference type="Gene3D" id="3.90.1150.10">
    <property type="entry name" value="Aspartate Aminotransferase, domain 1"/>
    <property type="match status" value="1"/>
</dbReference>
<gene>
    <name evidence="9" type="ORF">ASEP1449_LOCUS13766</name>
</gene>
<evidence type="ECO:0000256" key="7">
    <source>
        <dbReference type="ARBA" id="ARBA00029853"/>
    </source>
</evidence>
<protein>
    <recommendedName>
        <fullName evidence="4">cystathionine gamma-lyase</fullName>
        <ecNumber evidence="4">4.4.1.1</ecNumber>
    </recommendedName>
    <alternativeName>
        <fullName evidence="7">Gamma-cystathionase</fullName>
    </alternativeName>
</protein>
<dbReference type="SUPFAM" id="SSF53383">
    <property type="entry name" value="PLP-dependent transferases"/>
    <property type="match status" value="1"/>
</dbReference>
<comment type="similarity">
    <text evidence="3 8">Belongs to the trans-sulfuration enzymes family.</text>
</comment>
<evidence type="ECO:0000256" key="2">
    <source>
        <dbReference type="ARBA" id="ARBA00005038"/>
    </source>
</evidence>
<evidence type="ECO:0000256" key="6">
    <source>
        <dbReference type="ARBA" id="ARBA00023192"/>
    </source>
</evidence>
<sequence length="503" mass="54515">MAASGMWQHAIMCRRRLIATSTSITNTTRAIRSNSRRCAFSSSNDGKPNSIFLSPSEAGQAAYDIRQLESSEKEEDTLCNMETLLSHAGLSHAAGNGSSNNWNAPLCPPIELATTWERPPNGEYGADSYIYSRAKNPTRANLEETLAQLEGGGMAAAFSSGMAASAALILAHEAPLTVLLPHDVYHGVPTALHTVLEKHNVQHKSVRMTKPSTGSNDGNDGDEYLDILQESIIQVLEQEQRNVVLWIETPSNPLCDVADISAICRRIEQIRNSSLTKQTITTVVDSTWAPPLITQPLLLGADAVVHSGTKYLGGHSDVLLGLVVCSKSSMETLGTQVRQVQIALGAVASPLDSWLTLRGMRTLHVRLERQCRNALSLAEFLYNHPLVSAVHYPGLPSHSHHGVASRQMKNDMYGGMLSFEMENESMAMAVAGALQIIRRATSLGGTETLIEHRASIEPVGRVTSPPGLLRMSVGLEHVHDLKDDLDQALRIAHQVVPAQPKST</sequence>
<dbReference type="PANTHER" id="PTHR11808">
    <property type="entry name" value="TRANS-SULFURATION ENZYME FAMILY MEMBER"/>
    <property type="match status" value="1"/>
</dbReference>
<keyword evidence="5 8" id="KW-0663">Pyridoxal phosphate</keyword>
<keyword evidence="6" id="KW-0028">Amino-acid biosynthesis</keyword>
<name>A0A7S2UMD0_9STRA</name>
<evidence type="ECO:0000256" key="5">
    <source>
        <dbReference type="ARBA" id="ARBA00022898"/>
    </source>
</evidence>
<organism evidence="9">
    <name type="scientific">Attheya septentrionalis</name>
    <dbReference type="NCBI Taxonomy" id="420275"/>
    <lineage>
        <taxon>Eukaryota</taxon>
        <taxon>Sar</taxon>
        <taxon>Stramenopiles</taxon>
        <taxon>Ochrophyta</taxon>
        <taxon>Bacillariophyta</taxon>
        <taxon>Coscinodiscophyceae</taxon>
        <taxon>Chaetocerotophycidae</taxon>
        <taxon>Chaetocerotales</taxon>
        <taxon>Attheyaceae</taxon>
        <taxon>Attheya</taxon>
    </lineage>
</organism>
<evidence type="ECO:0000256" key="8">
    <source>
        <dbReference type="RuleBase" id="RU362118"/>
    </source>
</evidence>
<dbReference type="GO" id="GO:0019343">
    <property type="term" value="P:cysteine biosynthetic process via cystathionine"/>
    <property type="evidence" value="ECO:0007669"/>
    <property type="project" value="TreeGrafter"/>
</dbReference>
<comment type="cofactor">
    <cofactor evidence="1 8">
        <name>pyridoxal 5'-phosphate</name>
        <dbReference type="ChEBI" id="CHEBI:597326"/>
    </cofactor>
</comment>
<keyword evidence="6" id="KW-0198">Cysteine biosynthesis</keyword>
<dbReference type="InterPro" id="IPR015424">
    <property type="entry name" value="PyrdxlP-dep_Trfase"/>
</dbReference>
<dbReference type="Gene3D" id="3.40.640.10">
    <property type="entry name" value="Type I PLP-dependent aspartate aminotransferase-like (Major domain)"/>
    <property type="match status" value="1"/>
</dbReference>
<dbReference type="AlphaFoldDB" id="A0A7S2UMD0"/>
<dbReference type="InterPro" id="IPR015422">
    <property type="entry name" value="PyrdxlP-dep_Trfase_small"/>
</dbReference>